<comment type="similarity">
    <text evidence="4 16">Belongs to the CDP-alcohol phosphatidyltransferase class-I family.</text>
</comment>
<keyword evidence="12 17" id="KW-0472">Membrane</keyword>
<keyword evidence="8 16" id="KW-0808">Transferase</keyword>
<evidence type="ECO:0000256" key="10">
    <source>
        <dbReference type="ARBA" id="ARBA00022989"/>
    </source>
</evidence>
<evidence type="ECO:0000256" key="16">
    <source>
        <dbReference type="RuleBase" id="RU003750"/>
    </source>
</evidence>
<feature type="transmembrane region" description="Helical" evidence="17">
    <location>
        <begin position="142"/>
        <end position="163"/>
    </location>
</feature>
<dbReference type="Pfam" id="PF01066">
    <property type="entry name" value="CDP-OH_P_transf"/>
    <property type="match status" value="1"/>
</dbReference>
<keyword evidence="7" id="KW-0444">Lipid biosynthesis</keyword>
<name>A0A5A7MM81_9PROT</name>
<keyword evidence="10 17" id="KW-1133">Transmembrane helix</keyword>
<feature type="transmembrane region" description="Helical" evidence="17">
    <location>
        <begin position="109"/>
        <end position="130"/>
    </location>
</feature>
<comment type="caution">
    <text evidence="18">The sequence shown here is derived from an EMBL/GenBank/DDBJ whole genome shotgun (WGS) entry which is preliminary data.</text>
</comment>
<evidence type="ECO:0000313" key="19">
    <source>
        <dbReference type="Proteomes" id="UP000322084"/>
    </source>
</evidence>
<feature type="transmembrane region" description="Helical" evidence="17">
    <location>
        <begin position="230"/>
        <end position="248"/>
    </location>
</feature>
<evidence type="ECO:0000256" key="17">
    <source>
        <dbReference type="SAM" id="Phobius"/>
    </source>
</evidence>
<dbReference type="EMBL" id="BKCL01000001">
    <property type="protein sequence ID" value="GEQ96926.1"/>
    <property type="molecule type" value="Genomic_DNA"/>
</dbReference>
<dbReference type="InterPro" id="IPR048254">
    <property type="entry name" value="CDP_ALCOHOL_P_TRANSF_CS"/>
</dbReference>
<dbReference type="PROSITE" id="PS00379">
    <property type="entry name" value="CDP_ALCOHOL_P_TRANSF"/>
    <property type="match status" value="1"/>
</dbReference>
<evidence type="ECO:0000256" key="15">
    <source>
        <dbReference type="ARBA" id="ARBA00032361"/>
    </source>
</evidence>
<evidence type="ECO:0000313" key="18">
    <source>
        <dbReference type="EMBL" id="GEQ96926.1"/>
    </source>
</evidence>
<keyword evidence="11" id="KW-0443">Lipid metabolism</keyword>
<evidence type="ECO:0000256" key="1">
    <source>
        <dbReference type="ARBA" id="ARBA00000287"/>
    </source>
</evidence>
<evidence type="ECO:0000256" key="3">
    <source>
        <dbReference type="ARBA" id="ARBA00004308"/>
    </source>
</evidence>
<evidence type="ECO:0000256" key="2">
    <source>
        <dbReference type="ARBA" id="ARBA00004141"/>
    </source>
</evidence>
<evidence type="ECO:0000256" key="9">
    <source>
        <dbReference type="ARBA" id="ARBA00022692"/>
    </source>
</evidence>
<evidence type="ECO:0000256" key="8">
    <source>
        <dbReference type="ARBA" id="ARBA00022679"/>
    </source>
</evidence>
<keyword evidence="13" id="KW-0594">Phospholipid biosynthesis</keyword>
<proteinExistence type="inferred from homology"/>
<dbReference type="RefSeq" id="WP_149999489.1">
    <property type="nucleotide sequence ID" value="NZ_BKCL01000001.1"/>
</dbReference>
<accession>A0A5A7MM81</accession>
<dbReference type="InterPro" id="IPR000462">
    <property type="entry name" value="CDP-OH_P_trans"/>
</dbReference>
<dbReference type="EC" id="2.7.8.8" evidence="5"/>
<evidence type="ECO:0000256" key="6">
    <source>
        <dbReference type="ARBA" id="ARBA00017171"/>
    </source>
</evidence>
<organism evidence="18 19">
    <name type="scientific">Iodidimonas gelatinilytica</name>
    <dbReference type="NCBI Taxonomy" id="1236966"/>
    <lineage>
        <taxon>Bacteria</taxon>
        <taxon>Pseudomonadati</taxon>
        <taxon>Pseudomonadota</taxon>
        <taxon>Alphaproteobacteria</taxon>
        <taxon>Iodidimonadales</taxon>
        <taxon>Iodidimonadaceae</taxon>
        <taxon>Iodidimonas</taxon>
    </lineage>
</organism>
<dbReference type="AlphaFoldDB" id="A0A5A7MM81"/>
<evidence type="ECO:0000256" key="7">
    <source>
        <dbReference type="ARBA" id="ARBA00022516"/>
    </source>
</evidence>
<sequence>MVKRASRNSSGNGRRTFTARMMAANVVTTLALCSGMTAIRFAIEGRFQLAVVFVVAAAVLDAMDGAIARLLKSTSRFGAELDSLSDVVAFGMAPAFLLYAWGLGDMGRVGWIVALAFGVSVALRLARYNASIDEADDPYKAMGFFTGVPAPAGAMLVLLPMLLDFAFESALFQKSFVLVGYVAIIATLVVSRVPTFSLKQLRVRREAMVPSLFVIALFAASVTVYRWAAIAIVAIAYLASILLSWRVYRRKFKIADSNAAQD</sequence>
<evidence type="ECO:0000256" key="11">
    <source>
        <dbReference type="ARBA" id="ARBA00023098"/>
    </source>
</evidence>
<evidence type="ECO:0000256" key="4">
    <source>
        <dbReference type="ARBA" id="ARBA00010441"/>
    </source>
</evidence>
<dbReference type="NCBIfam" id="TIGR00473">
    <property type="entry name" value="pssA"/>
    <property type="match status" value="1"/>
</dbReference>
<feature type="transmembrane region" description="Helical" evidence="17">
    <location>
        <begin position="21"/>
        <end position="43"/>
    </location>
</feature>
<comment type="subcellular location">
    <subcellularLocation>
        <location evidence="3">Endomembrane system</location>
    </subcellularLocation>
    <subcellularLocation>
        <location evidence="2">Membrane</location>
        <topology evidence="2">Multi-pass membrane protein</topology>
    </subcellularLocation>
</comment>
<evidence type="ECO:0000256" key="14">
    <source>
        <dbReference type="ARBA" id="ARBA00023264"/>
    </source>
</evidence>
<reference evidence="18 19" key="1">
    <citation type="submission" date="2019-09" db="EMBL/GenBank/DDBJ databases">
        <title>NBRP : Genome information of microbial organism related human and environment.</title>
        <authorList>
            <person name="Hattori M."/>
            <person name="Oshima K."/>
            <person name="Inaba H."/>
            <person name="Suda W."/>
            <person name="Sakamoto M."/>
            <person name="Iino T."/>
            <person name="Kitahara M."/>
            <person name="Oshida Y."/>
            <person name="Iida T."/>
            <person name="Kudo T."/>
            <person name="Itoh T."/>
            <person name="Ohkuma M."/>
        </authorList>
    </citation>
    <scope>NUCLEOTIDE SEQUENCE [LARGE SCALE GENOMIC DNA]</scope>
    <source>
        <strain evidence="18 19">Hi-2</strain>
    </source>
</reference>
<dbReference type="Gene3D" id="1.20.120.1760">
    <property type="match status" value="1"/>
</dbReference>
<dbReference type="GO" id="GO:0016020">
    <property type="term" value="C:membrane"/>
    <property type="evidence" value="ECO:0007669"/>
    <property type="project" value="UniProtKB-SubCell"/>
</dbReference>
<evidence type="ECO:0000256" key="12">
    <source>
        <dbReference type="ARBA" id="ARBA00023136"/>
    </source>
</evidence>
<keyword evidence="14" id="KW-1208">Phospholipid metabolism</keyword>
<dbReference type="InterPro" id="IPR004533">
    <property type="entry name" value="CDP-diaglyc--ser_O-PTrfase"/>
</dbReference>
<dbReference type="GO" id="GO:0012505">
    <property type="term" value="C:endomembrane system"/>
    <property type="evidence" value="ECO:0007669"/>
    <property type="project" value="UniProtKB-SubCell"/>
</dbReference>
<dbReference type="GO" id="GO:0008654">
    <property type="term" value="P:phospholipid biosynthetic process"/>
    <property type="evidence" value="ECO:0007669"/>
    <property type="project" value="UniProtKB-KW"/>
</dbReference>
<evidence type="ECO:0000256" key="13">
    <source>
        <dbReference type="ARBA" id="ARBA00023209"/>
    </source>
</evidence>
<feature type="transmembrane region" description="Helical" evidence="17">
    <location>
        <begin position="175"/>
        <end position="195"/>
    </location>
</feature>
<evidence type="ECO:0000256" key="5">
    <source>
        <dbReference type="ARBA" id="ARBA00013174"/>
    </source>
</evidence>
<gene>
    <name evidence="18" type="primary">pssA</name>
    <name evidence="18" type="ORF">JCM17844_05630</name>
</gene>
<feature type="transmembrane region" description="Helical" evidence="17">
    <location>
        <begin position="83"/>
        <end position="103"/>
    </location>
</feature>
<protein>
    <recommendedName>
        <fullName evidence="6">CDP-diacylglycerol--serine O-phosphatidyltransferase</fullName>
        <ecNumber evidence="5">2.7.8.8</ecNumber>
    </recommendedName>
    <alternativeName>
        <fullName evidence="15">Phosphatidylserine synthase</fullName>
    </alternativeName>
</protein>
<keyword evidence="9 17" id="KW-0812">Transmembrane</keyword>
<dbReference type="InterPro" id="IPR043130">
    <property type="entry name" value="CDP-OH_PTrfase_TM_dom"/>
</dbReference>
<dbReference type="GO" id="GO:0003882">
    <property type="term" value="F:CDP-diacylglycerol-serine O-phosphatidyltransferase activity"/>
    <property type="evidence" value="ECO:0007669"/>
    <property type="project" value="UniProtKB-EC"/>
</dbReference>
<dbReference type="Proteomes" id="UP000322084">
    <property type="component" value="Unassembled WGS sequence"/>
</dbReference>
<comment type="catalytic activity">
    <reaction evidence="1">
        <text>a CDP-1,2-diacyl-sn-glycerol + L-serine = a 1,2-diacyl-sn-glycero-3-phospho-L-serine + CMP + H(+)</text>
        <dbReference type="Rhea" id="RHEA:16913"/>
        <dbReference type="ChEBI" id="CHEBI:15378"/>
        <dbReference type="ChEBI" id="CHEBI:33384"/>
        <dbReference type="ChEBI" id="CHEBI:57262"/>
        <dbReference type="ChEBI" id="CHEBI:58332"/>
        <dbReference type="ChEBI" id="CHEBI:60377"/>
        <dbReference type="EC" id="2.7.8.8"/>
    </reaction>
</comment>